<dbReference type="EMBL" id="DQWE01000370">
    <property type="protein sequence ID" value="HDI83675.1"/>
    <property type="molecule type" value="Genomic_DNA"/>
</dbReference>
<dbReference type="CDD" id="cd02068">
    <property type="entry name" value="radical_SAM_B12_BD"/>
    <property type="match status" value="1"/>
</dbReference>
<evidence type="ECO:0000259" key="8">
    <source>
        <dbReference type="PROSITE" id="PS51332"/>
    </source>
</evidence>
<evidence type="ECO:0000256" key="6">
    <source>
        <dbReference type="ARBA" id="ARBA00023004"/>
    </source>
</evidence>
<dbReference type="SFLD" id="SFLDG01082">
    <property type="entry name" value="B12-binding_domain_containing"/>
    <property type="match status" value="1"/>
</dbReference>
<comment type="cofactor">
    <cofactor evidence="1">
        <name>[4Fe-4S] cluster</name>
        <dbReference type="ChEBI" id="CHEBI:49883"/>
    </cofactor>
</comment>
<dbReference type="PROSITE" id="PS51332">
    <property type="entry name" value="B12_BINDING"/>
    <property type="match status" value="1"/>
</dbReference>
<sequence>MKILLVNPPTYDLYSEVGADMPPLGLAYIAAVLKNDDFDVEIVDKNVETGPINYSNYSIVGISSLTPTYPEALKIAEEAKKSGATTVMGGYHATFLDEEVLNTGLIDYVVRGEGEYVFRDLVRHIAQKKPVEEVKGISYRSKGRIVRTPDALPPDPIDDLPFPARELLKLDRYHTHLNEMPMTTMITSRGCPFNCFFCASSLFGGRKWRARSPRSVVDEVEQLKYDYGYKAVDFMDDNFTLSPERTIGICEEMIRRKLNVSWWALSRADTIVRNEDMVKKMAEAGAYMLFIGMESPDPTVLKFYHKREGKEVFTKAVKLLKKYGIRVWASFMMGAVSETKKMIDKTIYFARKLNIDAAQFSILTPYPGTALYHYVKDRIFVKDWNLFDGMHSVFKTDYLTPKDLSYLTFKAYTLFYLRPVWFTKEIFRAIKNRRLFWTLRNYPWKLLNLSRSFLSNIYSSNTLK</sequence>
<dbReference type="GO" id="GO:0031419">
    <property type="term" value="F:cobalamin binding"/>
    <property type="evidence" value="ECO:0007669"/>
    <property type="project" value="InterPro"/>
</dbReference>
<evidence type="ECO:0000256" key="3">
    <source>
        <dbReference type="ARBA" id="ARBA00022679"/>
    </source>
</evidence>
<feature type="domain" description="B12-binding" evidence="8">
    <location>
        <begin position="9"/>
        <end position="132"/>
    </location>
</feature>
<dbReference type="Gene3D" id="3.40.50.280">
    <property type="entry name" value="Cobalamin-binding domain"/>
    <property type="match status" value="1"/>
</dbReference>
<dbReference type="CDD" id="cd01335">
    <property type="entry name" value="Radical_SAM"/>
    <property type="match status" value="1"/>
</dbReference>
<dbReference type="PANTHER" id="PTHR43409:SF7">
    <property type="entry name" value="BLL1977 PROTEIN"/>
    <property type="match status" value="1"/>
</dbReference>
<dbReference type="SFLD" id="SFLDS00029">
    <property type="entry name" value="Radical_SAM"/>
    <property type="match status" value="1"/>
</dbReference>
<evidence type="ECO:0000256" key="5">
    <source>
        <dbReference type="ARBA" id="ARBA00022723"/>
    </source>
</evidence>
<dbReference type="PROSITE" id="PS51918">
    <property type="entry name" value="RADICAL_SAM"/>
    <property type="match status" value="1"/>
</dbReference>
<dbReference type="AlphaFoldDB" id="A0A7C0VDB9"/>
<keyword evidence="2" id="KW-0489">Methyltransferase</keyword>
<evidence type="ECO:0000313" key="10">
    <source>
        <dbReference type="EMBL" id="HDI83675.1"/>
    </source>
</evidence>
<keyword evidence="6" id="KW-0408">Iron</keyword>
<evidence type="ECO:0000259" key="9">
    <source>
        <dbReference type="PROSITE" id="PS51918"/>
    </source>
</evidence>
<dbReference type="InterPro" id="IPR034466">
    <property type="entry name" value="Methyltransferase_Class_B"/>
</dbReference>
<dbReference type="Pfam" id="PF04055">
    <property type="entry name" value="Radical_SAM"/>
    <property type="match status" value="1"/>
</dbReference>
<dbReference type="SUPFAM" id="SSF102114">
    <property type="entry name" value="Radical SAM enzymes"/>
    <property type="match status" value="1"/>
</dbReference>
<name>A0A7C0VDB9_UNCW3</name>
<proteinExistence type="predicted"/>
<feature type="domain" description="Radical SAM core" evidence="9">
    <location>
        <begin position="177"/>
        <end position="397"/>
    </location>
</feature>
<dbReference type="InterPro" id="IPR058240">
    <property type="entry name" value="rSAM_sf"/>
</dbReference>
<organism evidence="10">
    <name type="scientific">candidate division WOR-3 bacterium</name>
    <dbReference type="NCBI Taxonomy" id="2052148"/>
    <lineage>
        <taxon>Bacteria</taxon>
        <taxon>Bacteria division WOR-3</taxon>
    </lineage>
</organism>
<keyword evidence="3" id="KW-0808">Transferase</keyword>
<keyword evidence="5" id="KW-0479">Metal-binding</keyword>
<dbReference type="SFLD" id="SFLDG01123">
    <property type="entry name" value="methyltransferase_(Class_B)"/>
    <property type="match status" value="1"/>
</dbReference>
<dbReference type="GO" id="GO:0005829">
    <property type="term" value="C:cytosol"/>
    <property type="evidence" value="ECO:0007669"/>
    <property type="project" value="TreeGrafter"/>
</dbReference>
<dbReference type="InterPro" id="IPR007197">
    <property type="entry name" value="rSAM"/>
</dbReference>
<dbReference type="Pfam" id="PF02310">
    <property type="entry name" value="B12-binding"/>
    <property type="match status" value="1"/>
</dbReference>
<evidence type="ECO:0000256" key="1">
    <source>
        <dbReference type="ARBA" id="ARBA00001966"/>
    </source>
</evidence>
<dbReference type="InterPro" id="IPR006158">
    <property type="entry name" value="Cobalamin-bd"/>
</dbReference>
<gene>
    <name evidence="10" type="ORF">ENF18_07800</name>
</gene>
<dbReference type="GO" id="GO:0046872">
    <property type="term" value="F:metal ion binding"/>
    <property type="evidence" value="ECO:0007669"/>
    <property type="project" value="UniProtKB-KW"/>
</dbReference>
<protein>
    <submittedName>
        <fullName evidence="10">Radical SAM protein</fullName>
    </submittedName>
</protein>
<reference evidence="10" key="1">
    <citation type="journal article" date="2020" name="mSystems">
        <title>Genome- and Community-Level Interaction Insights into Carbon Utilization and Element Cycling Functions of Hydrothermarchaeota in Hydrothermal Sediment.</title>
        <authorList>
            <person name="Zhou Z."/>
            <person name="Liu Y."/>
            <person name="Xu W."/>
            <person name="Pan J."/>
            <person name="Luo Z.H."/>
            <person name="Li M."/>
        </authorList>
    </citation>
    <scope>NUCLEOTIDE SEQUENCE [LARGE SCALE GENOMIC DNA]</scope>
    <source>
        <strain evidence="10">HyVt-102</strain>
    </source>
</reference>
<evidence type="ECO:0000256" key="4">
    <source>
        <dbReference type="ARBA" id="ARBA00022691"/>
    </source>
</evidence>
<evidence type="ECO:0000256" key="7">
    <source>
        <dbReference type="ARBA" id="ARBA00023014"/>
    </source>
</evidence>
<evidence type="ECO:0000256" key="2">
    <source>
        <dbReference type="ARBA" id="ARBA00022603"/>
    </source>
</evidence>
<dbReference type="SMART" id="SM00729">
    <property type="entry name" value="Elp3"/>
    <property type="match status" value="1"/>
</dbReference>
<dbReference type="PANTHER" id="PTHR43409">
    <property type="entry name" value="ANAEROBIC MAGNESIUM-PROTOPORPHYRIN IX MONOMETHYL ESTER CYCLASE-RELATED"/>
    <property type="match status" value="1"/>
</dbReference>
<dbReference type="GO" id="GO:0003824">
    <property type="term" value="F:catalytic activity"/>
    <property type="evidence" value="ECO:0007669"/>
    <property type="project" value="InterPro"/>
</dbReference>
<keyword evidence="7" id="KW-0411">Iron-sulfur</keyword>
<dbReference type="GO" id="GO:0051539">
    <property type="term" value="F:4 iron, 4 sulfur cluster binding"/>
    <property type="evidence" value="ECO:0007669"/>
    <property type="project" value="UniProtKB-KW"/>
</dbReference>
<keyword evidence="4" id="KW-0949">S-adenosyl-L-methionine</keyword>
<accession>A0A7C0VDB9</accession>
<comment type="caution">
    <text evidence="10">The sequence shown here is derived from an EMBL/GenBank/DDBJ whole genome shotgun (WGS) entry which is preliminary data.</text>
</comment>
<dbReference type="Proteomes" id="UP000885847">
    <property type="component" value="Unassembled WGS sequence"/>
</dbReference>
<dbReference type="InterPro" id="IPR006638">
    <property type="entry name" value="Elp3/MiaA/NifB-like_rSAM"/>
</dbReference>
<dbReference type="InterPro" id="IPR051198">
    <property type="entry name" value="BchE-like"/>
</dbReference>
<dbReference type="Gene3D" id="3.80.30.20">
    <property type="entry name" value="tm_1862 like domain"/>
    <property type="match status" value="1"/>
</dbReference>
<dbReference type="InterPro" id="IPR023404">
    <property type="entry name" value="rSAM_horseshoe"/>
</dbReference>